<dbReference type="PANTHER" id="PTHR13068">
    <property type="entry name" value="CGI-12 PROTEIN-RELATED"/>
    <property type="match status" value="1"/>
</dbReference>
<dbReference type="AlphaFoldDB" id="A0A1D1Y4U0"/>
<evidence type="ECO:0000256" key="1">
    <source>
        <dbReference type="ARBA" id="ARBA00007692"/>
    </source>
</evidence>
<feature type="non-terminal residue" evidence="4">
    <location>
        <position position="1"/>
    </location>
</feature>
<evidence type="ECO:0000256" key="3">
    <source>
        <dbReference type="ARBA" id="ARBA00022946"/>
    </source>
</evidence>
<name>A0A1D1Y4U0_9ARAE</name>
<dbReference type="PANTHER" id="PTHR13068:SF236">
    <property type="entry name" value="OS02G0749800 PROTEIN"/>
    <property type="match status" value="1"/>
</dbReference>
<dbReference type="Gene3D" id="1.25.70.10">
    <property type="entry name" value="Transcription termination factor 3, mitochondrial"/>
    <property type="match status" value="1"/>
</dbReference>
<dbReference type="GO" id="GO:0006353">
    <property type="term" value="P:DNA-templated transcription termination"/>
    <property type="evidence" value="ECO:0007669"/>
    <property type="project" value="UniProtKB-KW"/>
</dbReference>
<keyword evidence="2" id="KW-0804">Transcription</keyword>
<dbReference type="InterPro" id="IPR003690">
    <property type="entry name" value="MTERF"/>
</dbReference>
<feature type="non-terminal residue" evidence="4">
    <location>
        <position position="193"/>
    </location>
</feature>
<protein>
    <submittedName>
        <fullName evidence="4">Transcription termination factor, mitochondrial</fullName>
    </submittedName>
</protein>
<dbReference type="InterPro" id="IPR038538">
    <property type="entry name" value="MTERF_sf"/>
</dbReference>
<accession>A0A1D1Y4U0</accession>
<dbReference type="GO" id="GO:0003676">
    <property type="term" value="F:nucleic acid binding"/>
    <property type="evidence" value="ECO:0007669"/>
    <property type="project" value="InterPro"/>
</dbReference>
<keyword evidence="3" id="KW-0809">Transit peptide</keyword>
<comment type="similarity">
    <text evidence="1">Belongs to the mTERF family.</text>
</comment>
<sequence length="193" mass="21663">VLVADAKKTLEPKFRALQGAGFSKPEVAQMISANPVFICIRNAASKIEFWRKIVGDNEKLLKIFKNYFLVGSNTTGKINANLSFLRSVGMSDRDIARIVVRRPRLVVRKLNTIMSIVEQVNSLGIEPGSSRRLDALCTVSNLSQSTLEAKSKLLRSFGWSVDELRYAFQTFPIVLRLSEKKIARAMDFLLKEA</sequence>
<organism evidence="4">
    <name type="scientific">Anthurium amnicola</name>
    <dbReference type="NCBI Taxonomy" id="1678845"/>
    <lineage>
        <taxon>Eukaryota</taxon>
        <taxon>Viridiplantae</taxon>
        <taxon>Streptophyta</taxon>
        <taxon>Embryophyta</taxon>
        <taxon>Tracheophyta</taxon>
        <taxon>Spermatophyta</taxon>
        <taxon>Magnoliopsida</taxon>
        <taxon>Liliopsida</taxon>
        <taxon>Araceae</taxon>
        <taxon>Pothoideae</taxon>
        <taxon>Potheae</taxon>
        <taxon>Anthurium</taxon>
    </lineage>
</organism>
<reference evidence="4" key="1">
    <citation type="submission" date="2015-07" db="EMBL/GenBank/DDBJ databases">
        <title>Transcriptome Assembly of Anthurium amnicola.</title>
        <authorList>
            <person name="Suzuki J."/>
        </authorList>
    </citation>
    <scope>NUCLEOTIDE SEQUENCE</scope>
</reference>
<evidence type="ECO:0000256" key="2">
    <source>
        <dbReference type="ARBA" id="ARBA00022472"/>
    </source>
</evidence>
<keyword evidence="2" id="KW-0806">Transcription termination</keyword>
<gene>
    <name evidence="4" type="primary">MTERF_3</name>
    <name evidence="4" type="ORF">g.31720</name>
</gene>
<dbReference type="EMBL" id="GDJX01018267">
    <property type="protein sequence ID" value="JAT49669.1"/>
    <property type="molecule type" value="Transcribed_RNA"/>
</dbReference>
<proteinExistence type="inferred from homology"/>
<evidence type="ECO:0000313" key="4">
    <source>
        <dbReference type="EMBL" id="JAT49669.1"/>
    </source>
</evidence>
<dbReference type="Pfam" id="PF02536">
    <property type="entry name" value="mTERF"/>
    <property type="match status" value="1"/>
</dbReference>
<keyword evidence="2" id="KW-0805">Transcription regulation</keyword>